<dbReference type="OrthoDB" id="8062037at2759"/>
<dbReference type="PANTHER" id="PTHR45768">
    <property type="entry name" value="E3 UBIQUITIN-PROTEIN LIGASE RNF13-LIKE"/>
    <property type="match status" value="1"/>
</dbReference>
<evidence type="ECO:0000256" key="10">
    <source>
        <dbReference type="ARBA" id="ARBA00022833"/>
    </source>
</evidence>
<dbReference type="InterPro" id="IPR013083">
    <property type="entry name" value="Znf_RING/FYVE/PHD"/>
</dbReference>
<keyword evidence="6 16" id="KW-0812">Transmembrane</keyword>
<evidence type="ECO:0000256" key="15">
    <source>
        <dbReference type="SAM" id="MobiDB-lite"/>
    </source>
</evidence>
<comment type="catalytic activity">
    <reaction evidence="1">
        <text>S-ubiquitinyl-[E2 ubiquitin-conjugating enzyme]-L-cysteine + [acceptor protein]-L-lysine = [E2 ubiquitin-conjugating enzyme]-L-cysteine + N(6)-ubiquitinyl-[acceptor protein]-L-lysine.</text>
        <dbReference type="EC" id="2.3.2.27"/>
    </reaction>
</comment>
<dbReference type="InterPro" id="IPR001841">
    <property type="entry name" value="Znf_RING"/>
</dbReference>
<dbReference type="GO" id="GO:0016020">
    <property type="term" value="C:membrane"/>
    <property type="evidence" value="ECO:0007669"/>
    <property type="project" value="UniProtKB-SubCell"/>
</dbReference>
<keyword evidence="7" id="KW-0479">Metal-binding</keyword>
<dbReference type="CDD" id="cd16461">
    <property type="entry name" value="RING-H2_EL5-like"/>
    <property type="match status" value="1"/>
</dbReference>
<evidence type="ECO:0000256" key="8">
    <source>
        <dbReference type="ARBA" id="ARBA00022771"/>
    </source>
</evidence>
<dbReference type="FunFam" id="3.30.40.10:FF:000231">
    <property type="entry name" value="RING-H2 finger protein ATL46"/>
    <property type="match status" value="1"/>
</dbReference>
<proteinExistence type="inferred from homology"/>
<evidence type="ECO:0000256" key="11">
    <source>
        <dbReference type="ARBA" id="ARBA00022989"/>
    </source>
</evidence>
<dbReference type="SUPFAM" id="SSF57850">
    <property type="entry name" value="RING/U-box"/>
    <property type="match status" value="1"/>
</dbReference>
<dbReference type="KEGG" id="hvg:123408790"/>
<keyword evidence="19" id="KW-1185">Reference proteome</keyword>
<evidence type="ECO:0000256" key="12">
    <source>
        <dbReference type="ARBA" id="ARBA00023136"/>
    </source>
</evidence>
<evidence type="ECO:0000313" key="19">
    <source>
        <dbReference type="Proteomes" id="UP000011116"/>
    </source>
</evidence>
<keyword evidence="9" id="KW-0833">Ubl conjugation pathway</keyword>
<feature type="transmembrane region" description="Helical" evidence="16">
    <location>
        <begin position="28"/>
        <end position="55"/>
    </location>
</feature>
<feature type="region of interest" description="Disordered" evidence="15">
    <location>
        <begin position="274"/>
        <end position="357"/>
    </location>
</feature>
<evidence type="ECO:0000259" key="17">
    <source>
        <dbReference type="PROSITE" id="PS50089"/>
    </source>
</evidence>
<feature type="compositionally biased region" description="Gly residues" evidence="15">
    <location>
        <begin position="66"/>
        <end position="84"/>
    </location>
</feature>
<dbReference type="Gramene" id="HORVU.MOREX.r3.7HG0656100.1">
    <property type="protein sequence ID" value="HORVU.MOREX.r3.7HG0656100.1.CDS1"/>
    <property type="gene ID" value="HORVU.MOREX.r3.7HG0656100"/>
</dbReference>
<feature type="domain" description="RING-type" evidence="17">
    <location>
        <begin position="134"/>
        <end position="176"/>
    </location>
</feature>
<evidence type="ECO:0000256" key="13">
    <source>
        <dbReference type="ARBA" id="ARBA00024209"/>
    </source>
</evidence>
<dbReference type="Pfam" id="PF13639">
    <property type="entry name" value="zf-RING_2"/>
    <property type="match status" value="1"/>
</dbReference>
<keyword evidence="11 16" id="KW-1133">Transmembrane helix</keyword>
<evidence type="ECO:0000256" key="5">
    <source>
        <dbReference type="ARBA" id="ARBA00022679"/>
    </source>
</evidence>
<evidence type="ECO:0000256" key="3">
    <source>
        <dbReference type="ARBA" id="ARBA00004906"/>
    </source>
</evidence>
<dbReference type="PROSITE" id="PS50089">
    <property type="entry name" value="ZF_RING_2"/>
    <property type="match status" value="1"/>
</dbReference>
<comment type="pathway">
    <text evidence="3">Protein modification; protein ubiquitination.</text>
</comment>
<evidence type="ECO:0000256" key="16">
    <source>
        <dbReference type="SAM" id="Phobius"/>
    </source>
</evidence>
<feature type="region of interest" description="Disordered" evidence="15">
    <location>
        <begin position="218"/>
        <end position="238"/>
    </location>
</feature>
<gene>
    <name evidence="18" type="primary">LOC123408790</name>
</gene>
<evidence type="ECO:0000313" key="18">
    <source>
        <dbReference type="EnsemblPlants" id="HORVU.MOREX.r3.7HG0656100.1.CDS1"/>
    </source>
</evidence>
<protein>
    <recommendedName>
        <fullName evidence="4">RING-type E3 ubiquitin transferase</fullName>
        <ecNumber evidence="4">2.3.2.27</ecNumber>
    </recommendedName>
</protein>
<evidence type="ECO:0000256" key="2">
    <source>
        <dbReference type="ARBA" id="ARBA00004167"/>
    </source>
</evidence>
<comment type="subcellular location">
    <subcellularLocation>
        <location evidence="2">Membrane</location>
        <topology evidence="2">Single-pass membrane protein</topology>
    </subcellularLocation>
</comment>
<dbReference type="Proteomes" id="UP000011116">
    <property type="component" value="Chromosome 7H"/>
</dbReference>
<keyword evidence="12 16" id="KW-0472">Membrane</keyword>
<dbReference type="GO" id="GO:0061630">
    <property type="term" value="F:ubiquitin protein ligase activity"/>
    <property type="evidence" value="ECO:0007669"/>
    <property type="project" value="UniProtKB-EC"/>
</dbReference>
<name>A0A8I6Y9K3_HORVV</name>
<sequence>MLLAATPCCFLADDGVHKSQDAAGGGGLGISSVALVVVLVLAALVFVSGLLHLLLRFLRRARTGATEGGGSEAGPGEGGGGGRGQESALQRQLQQLFHLHDSGLDQAVIDALPVFLYGEVVVGAGAGAKEPFDCAVCLCEFAGDDRLRLLPLCGHAFHIDCIDTWLLSNSTCPLCRRVLAADDDGGGDAAGLLLDEGWTREGEGAVFPVRLGKFKSTARATAGHGHGPARHDGVAAAEEGDASSSLDARRCYSMGSYQYVLAEASLQVSVHRRNVDGGNGAERMRGPRGAAADPPGLSGGGGEGKRISAGSKGDSFSVSKIWQWPRNGKGKLPVLASDGSPAVDGALQWPRRSVGES</sequence>
<feature type="region of interest" description="Disordered" evidence="15">
    <location>
        <begin position="65"/>
        <end position="85"/>
    </location>
</feature>
<evidence type="ECO:0000256" key="14">
    <source>
        <dbReference type="PROSITE-ProRule" id="PRU00175"/>
    </source>
</evidence>
<dbReference type="PANTHER" id="PTHR45768:SF19">
    <property type="entry name" value="OS06G0167200 PROTEIN"/>
    <property type="match status" value="1"/>
</dbReference>
<dbReference type="AlphaFoldDB" id="A0A8I6Y9K3"/>
<dbReference type="GeneID" id="123408790"/>
<dbReference type="GO" id="GO:0008270">
    <property type="term" value="F:zinc ion binding"/>
    <property type="evidence" value="ECO:0007669"/>
    <property type="project" value="UniProtKB-KW"/>
</dbReference>
<dbReference type="RefSeq" id="XP_044957768.1">
    <property type="nucleotide sequence ID" value="XM_045101833.1"/>
</dbReference>
<reference evidence="18" key="2">
    <citation type="submission" date="2020-10" db="EMBL/GenBank/DDBJ databases">
        <authorList>
            <person name="Scholz U."/>
            <person name="Mascher M."/>
            <person name="Fiebig A."/>
        </authorList>
    </citation>
    <scope>NUCLEOTIDE SEQUENCE [LARGE SCALE GENOMIC DNA]</scope>
    <source>
        <strain evidence="18">cv. Morex</strain>
    </source>
</reference>
<evidence type="ECO:0000256" key="4">
    <source>
        <dbReference type="ARBA" id="ARBA00012483"/>
    </source>
</evidence>
<reference evidence="18" key="3">
    <citation type="submission" date="2022-01" db="UniProtKB">
        <authorList>
            <consortium name="EnsemblPlants"/>
        </authorList>
    </citation>
    <scope>IDENTIFICATION</scope>
    <source>
        <strain evidence="18">subsp. vulgare</strain>
    </source>
</reference>
<keyword evidence="5" id="KW-0808">Transferase</keyword>
<reference evidence="19" key="1">
    <citation type="journal article" date="2012" name="Nature">
        <title>A physical, genetic and functional sequence assembly of the barley genome.</title>
        <authorList>
            <consortium name="The International Barley Genome Sequencing Consortium"/>
            <person name="Mayer K.F."/>
            <person name="Waugh R."/>
            <person name="Brown J.W."/>
            <person name="Schulman A."/>
            <person name="Langridge P."/>
            <person name="Platzer M."/>
            <person name="Fincher G.B."/>
            <person name="Muehlbauer G.J."/>
            <person name="Sato K."/>
            <person name="Close T.J."/>
            <person name="Wise R.P."/>
            <person name="Stein N."/>
        </authorList>
    </citation>
    <scope>NUCLEOTIDE SEQUENCE [LARGE SCALE GENOMIC DNA]</scope>
    <source>
        <strain evidence="19">cv. Morex</strain>
    </source>
</reference>
<evidence type="ECO:0000256" key="6">
    <source>
        <dbReference type="ARBA" id="ARBA00022692"/>
    </source>
</evidence>
<comment type="similarity">
    <text evidence="13">Belongs to the RING-type zinc finger family. ATL subfamily.</text>
</comment>
<evidence type="ECO:0000256" key="1">
    <source>
        <dbReference type="ARBA" id="ARBA00000900"/>
    </source>
</evidence>
<dbReference type="SMART" id="SM00184">
    <property type="entry name" value="RING"/>
    <property type="match status" value="1"/>
</dbReference>
<accession>A0A8I6Y9K3</accession>
<dbReference type="EnsemblPlants" id="HORVU.MOREX.r3.7HG0656100.1">
    <property type="protein sequence ID" value="HORVU.MOREX.r3.7HG0656100.1.CDS1"/>
    <property type="gene ID" value="HORVU.MOREX.r3.7HG0656100"/>
</dbReference>
<keyword evidence="10" id="KW-0862">Zinc</keyword>
<organism evidence="18 19">
    <name type="scientific">Hordeum vulgare subsp. vulgare</name>
    <name type="common">Domesticated barley</name>
    <dbReference type="NCBI Taxonomy" id="112509"/>
    <lineage>
        <taxon>Eukaryota</taxon>
        <taxon>Viridiplantae</taxon>
        <taxon>Streptophyta</taxon>
        <taxon>Embryophyta</taxon>
        <taxon>Tracheophyta</taxon>
        <taxon>Spermatophyta</taxon>
        <taxon>Magnoliopsida</taxon>
        <taxon>Liliopsida</taxon>
        <taxon>Poales</taxon>
        <taxon>Poaceae</taxon>
        <taxon>BOP clade</taxon>
        <taxon>Pooideae</taxon>
        <taxon>Triticodae</taxon>
        <taxon>Triticeae</taxon>
        <taxon>Hordeinae</taxon>
        <taxon>Hordeum</taxon>
    </lineage>
</organism>
<keyword evidence="8 14" id="KW-0863">Zinc-finger</keyword>
<evidence type="ECO:0000256" key="7">
    <source>
        <dbReference type="ARBA" id="ARBA00022723"/>
    </source>
</evidence>
<evidence type="ECO:0000256" key="9">
    <source>
        <dbReference type="ARBA" id="ARBA00022786"/>
    </source>
</evidence>
<dbReference type="Gene3D" id="3.30.40.10">
    <property type="entry name" value="Zinc/RING finger domain, C3HC4 (zinc finger)"/>
    <property type="match status" value="1"/>
</dbReference>
<dbReference type="EC" id="2.3.2.27" evidence="4"/>